<keyword evidence="3" id="KW-0067">ATP-binding</keyword>
<keyword evidence="5" id="KW-0030">Aminoacyl-tRNA synthetase</keyword>
<dbReference type="PANTHER" id="PTHR22594">
    <property type="entry name" value="ASPARTYL/LYSYL-TRNA SYNTHETASE"/>
    <property type="match status" value="1"/>
</dbReference>
<evidence type="ECO:0000256" key="5">
    <source>
        <dbReference type="ARBA" id="ARBA00023146"/>
    </source>
</evidence>
<reference evidence="8 9" key="1">
    <citation type="journal article" date="2021" name="Nat. Plants">
        <title>The Taxus genome provides insights into paclitaxel biosynthesis.</title>
        <authorList>
            <person name="Xiong X."/>
            <person name="Gou J."/>
            <person name="Liao Q."/>
            <person name="Li Y."/>
            <person name="Zhou Q."/>
            <person name="Bi G."/>
            <person name="Li C."/>
            <person name="Du R."/>
            <person name="Wang X."/>
            <person name="Sun T."/>
            <person name="Guo L."/>
            <person name="Liang H."/>
            <person name="Lu P."/>
            <person name="Wu Y."/>
            <person name="Zhang Z."/>
            <person name="Ro D.K."/>
            <person name="Shang Y."/>
            <person name="Huang S."/>
            <person name="Yan J."/>
        </authorList>
    </citation>
    <scope>NUCLEOTIDE SEQUENCE [LARGE SCALE GENOMIC DNA]</scope>
    <source>
        <strain evidence="8">Ta-2019</strain>
    </source>
</reference>
<evidence type="ECO:0000313" key="9">
    <source>
        <dbReference type="Proteomes" id="UP000824469"/>
    </source>
</evidence>
<accession>A0AA38CXH8</accession>
<protein>
    <recommendedName>
        <fullName evidence="7">Aminoacyl-tRNA synthetase class II (D/K/N) domain-containing protein</fullName>
    </recommendedName>
</protein>
<dbReference type="GO" id="GO:0004816">
    <property type="term" value="F:asparagine-tRNA ligase activity"/>
    <property type="evidence" value="ECO:0007669"/>
    <property type="project" value="TreeGrafter"/>
</dbReference>
<evidence type="ECO:0000256" key="4">
    <source>
        <dbReference type="ARBA" id="ARBA00022917"/>
    </source>
</evidence>
<keyword evidence="4" id="KW-0648">Protein biosynthesis</keyword>
<gene>
    <name evidence="8" type="ORF">KI387_009503</name>
</gene>
<comment type="caution">
    <text evidence="8">The sequence shown here is derived from an EMBL/GenBank/DDBJ whole genome shotgun (WGS) entry which is preliminary data.</text>
</comment>
<dbReference type="AlphaFoldDB" id="A0AA38CXH8"/>
<keyword evidence="1" id="KW-0436">Ligase</keyword>
<dbReference type="Pfam" id="PF00152">
    <property type="entry name" value="tRNA-synt_2"/>
    <property type="match status" value="1"/>
</dbReference>
<feature type="domain" description="Aminoacyl-tRNA synthetase class II (D/K/N)" evidence="7">
    <location>
        <begin position="45"/>
        <end position="91"/>
    </location>
</feature>
<dbReference type="EMBL" id="JAHRHJ020000008">
    <property type="protein sequence ID" value="KAH9305099.1"/>
    <property type="molecule type" value="Genomic_DNA"/>
</dbReference>
<evidence type="ECO:0000256" key="3">
    <source>
        <dbReference type="ARBA" id="ARBA00022840"/>
    </source>
</evidence>
<feature type="coiled-coil region" evidence="6">
    <location>
        <begin position="111"/>
        <end position="151"/>
    </location>
</feature>
<evidence type="ECO:0000256" key="1">
    <source>
        <dbReference type="ARBA" id="ARBA00022598"/>
    </source>
</evidence>
<evidence type="ECO:0000256" key="2">
    <source>
        <dbReference type="ARBA" id="ARBA00022741"/>
    </source>
</evidence>
<keyword evidence="6" id="KW-0175">Coiled coil</keyword>
<sequence>ASSGSCLNQPSSVTTLKGLLQSPHPFKDRGIYGPNMVRRVILSIKYVARIRNALAYATHTFFQNHGFLDVHTPIITTSHSQGAGEAFQVTNIFSEVDRVEREMKALNHPTKANLQAAKDDFKQKIEALQELKKKNRDKDSIDASLEDLNNEIFLSQSWKKLVEDLMGGSEIEERYELRK</sequence>
<keyword evidence="9" id="KW-1185">Reference proteome</keyword>
<name>A0AA38CXH8_TAXCH</name>
<keyword evidence="2" id="KW-0547">Nucleotide-binding</keyword>
<dbReference type="GO" id="GO:0006421">
    <property type="term" value="P:asparaginyl-tRNA aminoacylation"/>
    <property type="evidence" value="ECO:0007669"/>
    <property type="project" value="TreeGrafter"/>
</dbReference>
<proteinExistence type="predicted"/>
<dbReference type="GO" id="GO:0005524">
    <property type="term" value="F:ATP binding"/>
    <property type="evidence" value="ECO:0007669"/>
    <property type="project" value="UniProtKB-KW"/>
</dbReference>
<feature type="non-terminal residue" evidence="8">
    <location>
        <position position="179"/>
    </location>
</feature>
<dbReference type="GO" id="GO:0005739">
    <property type="term" value="C:mitochondrion"/>
    <property type="evidence" value="ECO:0007669"/>
    <property type="project" value="TreeGrafter"/>
</dbReference>
<evidence type="ECO:0000313" key="8">
    <source>
        <dbReference type="EMBL" id="KAH9305099.1"/>
    </source>
</evidence>
<dbReference type="InterPro" id="IPR004364">
    <property type="entry name" value="Aa-tRNA-synt_II"/>
</dbReference>
<dbReference type="Proteomes" id="UP000824469">
    <property type="component" value="Unassembled WGS sequence"/>
</dbReference>
<dbReference type="InterPro" id="IPR045864">
    <property type="entry name" value="aa-tRNA-synth_II/BPL/LPL"/>
</dbReference>
<dbReference type="PANTHER" id="PTHR22594:SF54">
    <property type="entry name" value="ASPARAGINE--TRNA LIGASE, CYTOPLASMIC 1-RELATED"/>
    <property type="match status" value="1"/>
</dbReference>
<feature type="non-terminal residue" evidence="8">
    <location>
        <position position="1"/>
    </location>
</feature>
<dbReference type="SUPFAM" id="SSF55681">
    <property type="entry name" value="Class II aaRS and biotin synthetases"/>
    <property type="match status" value="1"/>
</dbReference>
<evidence type="ECO:0000259" key="7">
    <source>
        <dbReference type="Pfam" id="PF00152"/>
    </source>
</evidence>
<organism evidence="8 9">
    <name type="scientific">Taxus chinensis</name>
    <name type="common">Chinese yew</name>
    <name type="synonym">Taxus wallichiana var. chinensis</name>
    <dbReference type="NCBI Taxonomy" id="29808"/>
    <lineage>
        <taxon>Eukaryota</taxon>
        <taxon>Viridiplantae</taxon>
        <taxon>Streptophyta</taxon>
        <taxon>Embryophyta</taxon>
        <taxon>Tracheophyta</taxon>
        <taxon>Spermatophyta</taxon>
        <taxon>Pinopsida</taxon>
        <taxon>Pinidae</taxon>
        <taxon>Conifers II</taxon>
        <taxon>Cupressales</taxon>
        <taxon>Taxaceae</taxon>
        <taxon>Taxus</taxon>
    </lineage>
</organism>
<evidence type="ECO:0000256" key="6">
    <source>
        <dbReference type="SAM" id="Coils"/>
    </source>
</evidence>
<dbReference type="Gene3D" id="3.30.930.10">
    <property type="entry name" value="Bira Bifunctional Protein, Domain 2"/>
    <property type="match status" value="1"/>
</dbReference>